<organism evidence="2">
    <name type="scientific">uncultured Caudovirales phage</name>
    <dbReference type="NCBI Taxonomy" id="2100421"/>
    <lineage>
        <taxon>Viruses</taxon>
        <taxon>Duplodnaviria</taxon>
        <taxon>Heunggongvirae</taxon>
        <taxon>Uroviricota</taxon>
        <taxon>Caudoviricetes</taxon>
        <taxon>Peduoviridae</taxon>
        <taxon>Maltschvirus</taxon>
        <taxon>Maltschvirus maltsch</taxon>
    </lineage>
</organism>
<evidence type="ECO:0000313" key="3">
    <source>
        <dbReference type="EMBL" id="CAB4167415.1"/>
    </source>
</evidence>
<name>A0A6J5NI10_9CAUD</name>
<evidence type="ECO:0000313" key="2">
    <source>
        <dbReference type="EMBL" id="CAB4158919.1"/>
    </source>
</evidence>
<proteinExistence type="predicted"/>
<feature type="compositionally biased region" description="Low complexity" evidence="1">
    <location>
        <begin position="93"/>
        <end position="108"/>
    </location>
</feature>
<sequence length="457" mass="46851">MTPIPNADGTFTITPAMRAFDPTPEGLRKYEAEQKYEADMLQYLEGVREGRIAPGTTPPVMPTATSNIMADTGTGMAPREGGLTATGTGVSPTTGGLTATGTGTTPTTSRNVSSFLSEGAAIPQGSALTDMTKQQVLPEWYTNYAMDILSGQQAIANRPYETAPMPRVAGFTPTQQQAFGMTGTAASAYQPLLGQATQAAQAAANAPGALNTAQPFLTQAGQTSVSNIGQYMNPYNEAVVNRIADLGTRNLTENIMPEIEGRYIKAGQLGFGGRGGLGGTPSGMMTDTSRAVRDVSADILAQQAKALQSGYTEAAGLAGTDLSRFGTLANTAGGLAQTQQEQQLAASGALSGLGAKAQELGLAGAGALGNVGALQQQQGQKNLDIAYGDFLRQQGYPQEQINNMINTFKGVASGVPSATTEYGISPSGVQPQYSSTAKDIGSALTAAAGVVGALKGK</sequence>
<evidence type="ECO:0000256" key="1">
    <source>
        <dbReference type="SAM" id="MobiDB-lite"/>
    </source>
</evidence>
<feature type="region of interest" description="Disordered" evidence="1">
    <location>
        <begin position="85"/>
        <end position="110"/>
    </location>
</feature>
<accession>A0A6J5NI10</accession>
<dbReference type="EMBL" id="LR796814">
    <property type="protein sequence ID" value="CAB4167415.1"/>
    <property type="molecule type" value="Genomic_DNA"/>
</dbReference>
<gene>
    <name evidence="2" type="ORF">UFOVP714_42</name>
    <name evidence="3" type="ORF">UFOVP864_18</name>
</gene>
<dbReference type="EMBL" id="LR796674">
    <property type="protein sequence ID" value="CAB4158919.1"/>
    <property type="molecule type" value="Genomic_DNA"/>
</dbReference>
<reference evidence="2" key="1">
    <citation type="submission" date="2020-04" db="EMBL/GenBank/DDBJ databases">
        <authorList>
            <person name="Chiriac C."/>
            <person name="Salcher M."/>
            <person name="Ghai R."/>
            <person name="Kavagutti S V."/>
        </authorList>
    </citation>
    <scope>NUCLEOTIDE SEQUENCE</scope>
</reference>
<protein>
    <submittedName>
        <fullName evidence="2">Uncharacterized protein</fullName>
    </submittedName>
</protein>